<evidence type="ECO:0000256" key="1">
    <source>
        <dbReference type="SAM" id="MobiDB-lite"/>
    </source>
</evidence>
<dbReference type="EMBL" id="AEVT01000083">
    <property type="protein sequence ID" value="EGA69433.1"/>
    <property type="molecule type" value="Genomic_DNA"/>
</dbReference>
<feature type="region of interest" description="Disordered" evidence="1">
    <location>
        <begin position="183"/>
        <end position="209"/>
    </location>
</feature>
<feature type="signal peptide" evidence="2">
    <location>
        <begin position="1"/>
        <end position="24"/>
    </location>
</feature>
<dbReference type="AlphaFoldDB" id="E8M977"/>
<feature type="compositionally biased region" description="Low complexity" evidence="1">
    <location>
        <begin position="193"/>
        <end position="202"/>
    </location>
</feature>
<dbReference type="eggNOG" id="ENOG5031N73">
    <property type="taxonomic scope" value="Bacteria"/>
</dbReference>
<dbReference type="OrthoDB" id="5880124at2"/>
<sequence length="209" mass="23777">MKWHWVTFTIAAVCLSTLPFPSNSAHCDAKTWNSILKSQKQIDHSYNFHATRFNQLLKHHSTQPLLHQTFEEQDITALWRAGNPQSQQKLSMQIEASQQVIQAIEEELLAISQLQHDVLLQAGEWQGMSEHCALEQRTANVAVSHNYGQSNRLLGKSIEQLKGKLTLIQRRYEQEVETLVNAKPRPLQGSLSDAAADQPQQQVPLKRQP</sequence>
<keyword evidence="2" id="KW-0732">Signal</keyword>
<accession>E8M977</accession>
<dbReference type="RefSeq" id="WP_008078444.1">
    <property type="nucleotide sequence ID" value="NZ_AEVT01000083.1"/>
</dbReference>
<gene>
    <name evidence="3" type="ORF">VISI1226_09644</name>
</gene>
<reference evidence="3 4" key="1">
    <citation type="journal article" date="2012" name="Int. J. Syst. Evol. Microbiol.">
        <title>Vibrio caribbeanicus sp. nov., isolated from the marine sponge Scleritoderma cyanea.</title>
        <authorList>
            <person name="Hoffmann M."/>
            <person name="Monday S.R."/>
            <person name="Allard M.W."/>
            <person name="Strain E.A."/>
            <person name="Whittaker P."/>
            <person name="Naum M."/>
            <person name="McCarthy P.J."/>
            <person name="Lopez J.V."/>
            <person name="Fischer M."/>
            <person name="Brown E.W."/>
        </authorList>
    </citation>
    <scope>NUCLEOTIDE SEQUENCE [LARGE SCALE GENOMIC DNA]</scope>
    <source>
        <strain evidence="4">DSMZ 21326</strain>
    </source>
</reference>
<name>E8M977_PHOS4</name>
<evidence type="ECO:0000313" key="4">
    <source>
        <dbReference type="Proteomes" id="UP000006228"/>
    </source>
</evidence>
<dbReference type="Proteomes" id="UP000006228">
    <property type="component" value="Unassembled WGS sequence"/>
</dbReference>
<feature type="chain" id="PRO_5003227864" description="ATPase" evidence="2">
    <location>
        <begin position="25"/>
        <end position="209"/>
    </location>
</feature>
<comment type="caution">
    <text evidence="3">The sequence shown here is derived from an EMBL/GenBank/DDBJ whole genome shotgun (WGS) entry which is preliminary data.</text>
</comment>
<evidence type="ECO:0000256" key="2">
    <source>
        <dbReference type="SAM" id="SignalP"/>
    </source>
</evidence>
<evidence type="ECO:0000313" key="3">
    <source>
        <dbReference type="EMBL" id="EGA69433.1"/>
    </source>
</evidence>
<evidence type="ECO:0008006" key="5">
    <source>
        <dbReference type="Google" id="ProtNLM"/>
    </source>
</evidence>
<protein>
    <recommendedName>
        <fullName evidence="5">ATPase</fullName>
    </recommendedName>
</protein>
<dbReference type="GeneID" id="95570129"/>
<organism evidence="3 4">
    <name type="scientific">Vibrio sinaloensis DSM 21326</name>
    <dbReference type="NCBI Taxonomy" id="945550"/>
    <lineage>
        <taxon>Bacteria</taxon>
        <taxon>Pseudomonadati</taxon>
        <taxon>Pseudomonadota</taxon>
        <taxon>Gammaproteobacteria</taxon>
        <taxon>Vibrionales</taxon>
        <taxon>Vibrionaceae</taxon>
        <taxon>Vibrio</taxon>
        <taxon>Vibrio oreintalis group</taxon>
    </lineage>
</organism>
<proteinExistence type="predicted"/>